<keyword evidence="2" id="KW-1185">Reference proteome</keyword>
<dbReference type="EMBL" id="HF679132">
    <property type="protein sequence ID" value="CCU55874.1"/>
    <property type="molecule type" value="Genomic_DNA"/>
</dbReference>
<evidence type="ECO:0000313" key="1">
    <source>
        <dbReference type="EMBL" id="CCU55874.1"/>
    </source>
</evidence>
<organismHost>
    <name type="scientific">Choristoneura fumiferana</name>
    <name type="common">Spruce budworm moth</name>
    <name type="synonym">Archips fumiferana</name>
    <dbReference type="NCBI Taxonomy" id="7141"/>
</organismHost>
<gene>
    <name evidence="1" type="ORF">CHBEV_306</name>
</gene>
<dbReference type="GeneID" id="15613296"/>
<proteinExistence type="predicted"/>
<name>A0A916P1J7_CBEPV</name>
<protein>
    <submittedName>
        <fullName evidence="1">Uncharacterized protein</fullName>
    </submittedName>
</protein>
<accession>A0A916P1J7</accession>
<dbReference type="OrthoDB" id="35829at10239"/>
<organism evidence="1 2">
    <name type="scientific">Choristoneura biennis entomopoxvirus</name>
    <name type="common">CbEPV</name>
    <dbReference type="NCBI Taxonomy" id="10288"/>
    <lineage>
        <taxon>Viruses</taxon>
        <taxon>Varidnaviria</taxon>
        <taxon>Bamfordvirae</taxon>
        <taxon>Nucleocytoviricota</taxon>
        <taxon>Pokkesviricetes</taxon>
        <taxon>Chitovirales</taxon>
        <taxon>Poxviridae</taxon>
        <taxon>Entomopoxvirinae</taxon>
        <taxon>Betaentomopoxvirus</taxon>
        <taxon>Betaentomopoxvirus cbiennis</taxon>
    </lineage>
</organism>
<reference evidence="1" key="1">
    <citation type="journal article" date="2013" name="J. Virol.">
        <title>New Insights into the Evolution of Entomopoxvirinae from the Complete Genome Sequences of Four Entomopoxviruses Infecting Adoxophyes honmai, Choristoneura biennis, Choristoneura rosaceana, and Mythimna separata.</title>
        <authorList>
            <person name="Theze J."/>
            <person name="Takatsuka J."/>
            <person name="Li Z."/>
            <person name="Gallais J."/>
            <person name="Doucet D."/>
            <person name="Arif B."/>
            <person name="Nakai M."/>
            <person name="Herniou E.A."/>
        </authorList>
    </citation>
    <scope>NUCLEOTIDE SEQUENCE</scope>
</reference>
<evidence type="ECO:0000313" key="2">
    <source>
        <dbReference type="Proteomes" id="UP000792220"/>
    </source>
</evidence>
<dbReference type="RefSeq" id="YP_008004376.1">
    <property type="nucleotide sequence ID" value="NC_021248.1"/>
</dbReference>
<sequence>MAVTFNKIVGKTRQIFLIVDKNSLHGKCLAIAIVINEMCKKHNIKCNIIRKYILEDNNKYYNHFMVSDGSVCADTTLISPEMICDEILGTNNLSEEERLEEDNLYKQYQSYINGELELVEYFKKNYMDKIIL</sequence>
<dbReference type="Proteomes" id="UP000792220">
    <property type="component" value="Genome"/>
</dbReference>
<dbReference type="KEGG" id="vg:15613296"/>